<dbReference type="PANTHER" id="PTHR33048">
    <property type="entry name" value="PTH11-LIKE INTEGRAL MEMBRANE PROTEIN (AFU_ORTHOLOGUE AFUA_5G11245)"/>
    <property type="match status" value="1"/>
</dbReference>
<evidence type="ECO:0000256" key="5">
    <source>
        <dbReference type="ARBA" id="ARBA00038359"/>
    </source>
</evidence>
<gene>
    <name evidence="8" type="ORF">Micbo1qcDRAFT_110462</name>
</gene>
<name>A0A136INY1_9PEZI</name>
<feature type="transmembrane region" description="Helical" evidence="6">
    <location>
        <begin position="96"/>
        <end position="118"/>
    </location>
</feature>
<feature type="non-terminal residue" evidence="8">
    <location>
        <position position="307"/>
    </location>
</feature>
<feature type="transmembrane region" description="Helical" evidence="6">
    <location>
        <begin position="183"/>
        <end position="206"/>
    </location>
</feature>
<dbReference type="GO" id="GO:0016020">
    <property type="term" value="C:membrane"/>
    <property type="evidence" value="ECO:0007669"/>
    <property type="project" value="UniProtKB-SubCell"/>
</dbReference>
<feature type="transmembrane region" description="Helical" evidence="6">
    <location>
        <begin position="130"/>
        <end position="151"/>
    </location>
</feature>
<feature type="domain" description="Rhodopsin" evidence="7">
    <location>
        <begin position="35"/>
        <end position="284"/>
    </location>
</feature>
<sequence>TSNFGEERPWANHKSILLGMPITFLSVAWICIVNRLYIRYFVVKSPGWDDFFVVLYAAMTTAGTAAIANSAVNHGFGEHFLSLGLETMNDFSKDFYVGNAAYTSATTFIKLALLLQYLRVFERGTRIHSLCVITAVITALWGLAFSILAWVPCWPVSDFWDAASANQCFGFGSKIPDKVLATYAAHTSTNMLLDMIILAIPCTLFFAPDADRAQRVRLLVLLVMGSWILIFAAWRLVEIVRTKAATYPVLDPTWYAPVSVLLAVLEIDCAAICASMPIFWPQIAKHWGGIVVVHEVKVTRETRHFGS</sequence>
<evidence type="ECO:0000256" key="1">
    <source>
        <dbReference type="ARBA" id="ARBA00004141"/>
    </source>
</evidence>
<evidence type="ECO:0000313" key="8">
    <source>
        <dbReference type="EMBL" id="KXJ86588.1"/>
    </source>
</evidence>
<reference evidence="9" key="1">
    <citation type="submission" date="2016-02" db="EMBL/GenBank/DDBJ databases">
        <title>Draft genome sequence of Microdochium bolleyi, a fungal endophyte of beachgrass.</title>
        <authorList>
            <consortium name="DOE Joint Genome Institute"/>
            <person name="David A.S."/>
            <person name="May G."/>
            <person name="Haridas S."/>
            <person name="Lim J."/>
            <person name="Wang M."/>
            <person name="Labutti K."/>
            <person name="Lipzen A."/>
            <person name="Barry K."/>
            <person name="Grigoriev I.V."/>
        </authorList>
    </citation>
    <scope>NUCLEOTIDE SEQUENCE [LARGE SCALE GENOMIC DNA]</scope>
    <source>
        <strain evidence="9">J235TASD1</strain>
    </source>
</reference>
<evidence type="ECO:0000256" key="3">
    <source>
        <dbReference type="ARBA" id="ARBA00022989"/>
    </source>
</evidence>
<evidence type="ECO:0000256" key="4">
    <source>
        <dbReference type="ARBA" id="ARBA00023136"/>
    </source>
</evidence>
<comment type="subcellular location">
    <subcellularLocation>
        <location evidence="1">Membrane</location>
        <topology evidence="1">Multi-pass membrane protein</topology>
    </subcellularLocation>
</comment>
<feature type="transmembrane region" description="Helical" evidence="6">
    <location>
        <begin position="218"/>
        <end position="234"/>
    </location>
</feature>
<accession>A0A136INY1</accession>
<dbReference type="InParanoid" id="A0A136INY1"/>
<evidence type="ECO:0000256" key="2">
    <source>
        <dbReference type="ARBA" id="ARBA00022692"/>
    </source>
</evidence>
<protein>
    <recommendedName>
        <fullName evidence="7">Rhodopsin domain-containing protein</fullName>
    </recommendedName>
</protein>
<feature type="transmembrane region" description="Helical" evidence="6">
    <location>
        <begin position="16"/>
        <end position="38"/>
    </location>
</feature>
<evidence type="ECO:0000259" key="7">
    <source>
        <dbReference type="Pfam" id="PF20684"/>
    </source>
</evidence>
<evidence type="ECO:0000256" key="6">
    <source>
        <dbReference type="SAM" id="Phobius"/>
    </source>
</evidence>
<dbReference type="AlphaFoldDB" id="A0A136INY1"/>
<dbReference type="EMBL" id="KQ964267">
    <property type="protein sequence ID" value="KXJ86588.1"/>
    <property type="molecule type" value="Genomic_DNA"/>
</dbReference>
<organism evidence="8 9">
    <name type="scientific">Microdochium bolleyi</name>
    <dbReference type="NCBI Taxonomy" id="196109"/>
    <lineage>
        <taxon>Eukaryota</taxon>
        <taxon>Fungi</taxon>
        <taxon>Dikarya</taxon>
        <taxon>Ascomycota</taxon>
        <taxon>Pezizomycotina</taxon>
        <taxon>Sordariomycetes</taxon>
        <taxon>Xylariomycetidae</taxon>
        <taxon>Xylariales</taxon>
        <taxon>Microdochiaceae</taxon>
        <taxon>Microdochium</taxon>
    </lineage>
</organism>
<dbReference type="Pfam" id="PF20684">
    <property type="entry name" value="Fung_rhodopsin"/>
    <property type="match status" value="1"/>
</dbReference>
<dbReference type="InterPro" id="IPR052337">
    <property type="entry name" value="SAT4-like"/>
</dbReference>
<feature type="non-terminal residue" evidence="8">
    <location>
        <position position="1"/>
    </location>
</feature>
<keyword evidence="3 6" id="KW-1133">Transmembrane helix</keyword>
<proteinExistence type="inferred from homology"/>
<keyword evidence="2 6" id="KW-0812">Transmembrane</keyword>
<comment type="similarity">
    <text evidence="5">Belongs to the SAT4 family.</text>
</comment>
<evidence type="ECO:0000313" key="9">
    <source>
        <dbReference type="Proteomes" id="UP000070501"/>
    </source>
</evidence>
<dbReference type="Proteomes" id="UP000070501">
    <property type="component" value="Unassembled WGS sequence"/>
</dbReference>
<keyword evidence="4 6" id="KW-0472">Membrane</keyword>
<dbReference type="PANTHER" id="PTHR33048:SF47">
    <property type="entry name" value="INTEGRAL MEMBRANE PROTEIN-RELATED"/>
    <property type="match status" value="1"/>
</dbReference>
<dbReference type="OrthoDB" id="61113at2759"/>
<feature type="transmembrane region" description="Helical" evidence="6">
    <location>
        <begin position="254"/>
        <end position="280"/>
    </location>
</feature>
<keyword evidence="9" id="KW-1185">Reference proteome</keyword>
<dbReference type="InterPro" id="IPR049326">
    <property type="entry name" value="Rhodopsin_dom_fungi"/>
</dbReference>
<feature type="transmembrane region" description="Helical" evidence="6">
    <location>
        <begin position="50"/>
        <end position="76"/>
    </location>
</feature>